<dbReference type="PANTHER" id="PTHR10663:SF405">
    <property type="entry name" value="ARF GUANINE NUCLEOTIDE EXCHANGE FACTOR SYT1"/>
    <property type="match status" value="1"/>
</dbReference>
<dbReference type="InterPro" id="IPR035999">
    <property type="entry name" value="Sec7_dom_sf"/>
</dbReference>
<dbReference type="InterPro" id="IPR023394">
    <property type="entry name" value="Sec7_C_sf"/>
</dbReference>
<evidence type="ECO:0000313" key="4">
    <source>
        <dbReference type="Proteomes" id="UP000239156"/>
    </source>
</evidence>
<reference evidence="3" key="1">
    <citation type="submission" date="2017-12" db="EMBL/GenBank/DDBJ databases">
        <title>Gene loss provides genomic basis for host adaptation in cereal stripe rust fungi.</title>
        <authorList>
            <person name="Xia C."/>
        </authorList>
    </citation>
    <scope>NUCLEOTIDE SEQUENCE [LARGE SCALE GENOMIC DNA]</scope>
    <source>
        <strain evidence="3">93-210</strain>
    </source>
</reference>
<evidence type="ECO:0000313" key="3">
    <source>
        <dbReference type="EMBL" id="POW17558.1"/>
    </source>
</evidence>
<comment type="caution">
    <text evidence="3">The sequence shown here is derived from an EMBL/GenBank/DDBJ whole genome shotgun (WGS) entry which is preliminary data.</text>
</comment>
<protein>
    <recommendedName>
        <fullName evidence="2">SEC7 domain-containing protein</fullName>
    </recommendedName>
</protein>
<accession>A0A2S4W726</accession>
<dbReference type="Gene3D" id="1.10.1000.11">
    <property type="entry name" value="Arf Nucleotide-binding Site Opener,domain 2"/>
    <property type="match status" value="1"/>
</dbReference>
<name>A0A2S4W726_9BASI</name>
<sequence>MEVGRRYSQSIIIDNMSNEYTSNNNDPQNRIFRSVSQSTKIPDHPHLKAASLPRAKHQQGFAKKLRRPKTAGTDVTSTSSTFNQLYKPVIEVTQKDYSLRLSGYVEKTFHTSVLHTRMHSFQFSHDPIDLLIRKLLMMVDLPVETQQIDRLIESFSKRYVECNPKLFNNSGMCFSFFL</sequence>
<gene>
    <name evidence="3" type="ORF">PSTT_00521</name>
</gene>
<dbReference type="VEuPathDB" id="FungiDB:PSHT_14720"/>
<dbReference type="SUPFAM" id="SSF48425">
    <property type="entry name" value="Sec7 domain"/>
    <property type="match status" value="1"/>
</dbReference>
<dbReference type="Proteomes" id="UP000239156">
    <property type="component" value="Unassembled WGS sequence"/>
</dbReference>
<dbReference type="VEuPathDB" id="FungiDB:PSTT_00521"/>
<dbReference type="InterPro" id="IPR000904">
    <property type="entry name" value="Sec7_dom"/>
</dbReference>
<dbReference type="EMBL" id="PKSL01000002">
    <property type="protein sequence ID" value="POW17558.1"/>
    <property type="molecule type" value="Genomic_DNA"/>
</dbReference>
<dbReference type="Pfam" id="PF01369">
    <property type="entry name" value="Sec7"/>
    <property type="match status" value="1"/>
</dbReference>
<keyword evidence="4" id="KW-1185">Reference proteome</keyword>
<evidence type="ECO:0000256" key="1">
    <source>
        <dbReference type="SAM" id="MobiDB-lite"/>
    </source>
</evidence>
<dbReference type="AlphaFoldDB" id="A0A2S4W726"/>
<dbReference type="PANTHER" id="PTHR10663">
    <property type="entry name" value="GUANYL-NUCLEOTIDE EXCHANGE FACTOR"/>
    <property type="match status" value="1"/>
</dbReference>
<feature type="region of interest" description="Disordered" evidence="1">
    <location>
        <begin position="51"/>
        <end position="77"/>
    </location>
</feature>
<proteinExistence type="predicted"/>
<dbReference type="GO" id="GO:0032012">
    <property type="term" value="P:regulation of ARF protein signal transduction"/>
    <property type="evidence" value="ECO:0007669"/>
    <property type="project" value="InterPro"/>
</dbReference>
<evidence type="ECO:0000259" key="2">
    <source>
        <dbReference type="PROSITE" id="PS50190"/>
    </source>
</evidence>
<organism evidence="3 4">
    <name type="scientific">Puccinia striiformis</name>
    <dbReference type="NCBI Taxonomy" id="27350"/>
    <lineage>
        <taxon>Eukaryota</taxon>
        <taxon>Fungi</taxon>
        <taxon>Dikarya</taxon>
        <taxon>Basidiomycota</taxon>
        <taxon>Pucciniomycotina</taxon>
        <taxon>Pucciniomycetes</taxon>
        <taxon>Pucciniales</taxon>
        <taxon>Pucciniaceae</taxon>
        <taxon>Puccinia</taxon>
    </lineage>
</organism>
<dbReference type="PROSITE" id="PS50190">
    <property type="entry name" value="SEC7"/>
    <property type="match status" value="1"/>
</dbReference>
<feature type="domain" description="SEC7" evidence="2">
    <location>
        <begin position="24"/>
        <end position="176"/>
    </location>
</feature>
<dbReference type="GO" id="GO:0005085">
    <property type="term" value="F:guanyl-nucleotide exchange factor activity"/>
    <property type="evidence" value="ECO:0007669"/>
    <property type="project" value="InterPro"/>
</dbReference>